<dbReference type="AlphaFoldDB" id="A0A1R2B2L6"/>
<comment type="caution">
    <text evidence="2">The sequence shown here is derived from an EMBL/GenBank/DDBJ whole genome shotgun (WGS) entry which is preliminary data.</text>
</comment>
<protein>
    <submittedName>
        <fullName evidence="2">Uncharacterized protein</fullName>
    </submittedName>
</protein>
<reference evidence="2 3" key="1">
    <citation type="submission" date="2016-11" db="EMBL/GenBank/DDBJ databases">
        <title>The macronuclear genome of Stentor coeruleus: a giant cell with tiny introns.</title>
        <authorList>
            <person name="Slabodnick M."/>
            <person name="Ruby J.G."/>
            <person name="Reiff S.B."/>
            <person name="Swart E.C."/>
            <person name="Gosai S."/>
            <person name="Prabakaran S."/>
            <person name="Witkowska E."/>
            <person name="Larue G.E."/>
            <person name="Fisher S."/>
            <person name="Freeman R.M."/>
            <person name="Gunawardena J."/>
            <person name="Chu W."/>
            <person name="Stover N.A."/>
            <person name="Gregory B.D."/>
            <person name="Nowacki M."/>
            <person name="Derisi J."/>
            <person name="Roy S.W."/>
            <person name="Marshall W.F."/>
            <person name="Sood P."/>
        </authorList>
    </citation>
    <scope>NUCLEOTIDE SEQUENCE [LARGE SCALE GENOMIC DNA]</scope>
    <source>
        <strain evidence="2">WM001</strain>
    </source>
</reference>
<evidence type="ECO:0000256" key="1">
    <source>
        <dbReference type="SAM" id="MobiDB-lite"/>
    </source>
</evidence>
<sequence length="164" mass="18902">MSNCDEPMNNFSPPSNYEQTGFSPQRTQKATTDEYDFHKTQMGRKIRINDHETQRNGLEVRALGDKSYKKPEHSTGFYKEGGLISGSTISSRIPHQGKSAANNDFATVLSYEATRPKRNKWKDRERQLKEEEDNDAMRQLIEWEKTILKEANPKYIDPDLSDGD</sequence>
<feature type="compositionally biased region" description="Polar residues" evidence="1">
    <location>
        <begin position="1"/>
        <end position="30"/>
    </location>
</feature>
<feature type="region of interest" description="Disordered" evidence="1">
    <location>
        <begin position="1"/>
        <end position="83"/>
    </location>
</feature>
<feature type="compositionally biased region" description="Basic and acidic residues" evidence="1">
    <location>
        <begin position="62"/>
        <end position="73"/>
    </location>
</feature>
<keyword evidence="3" id="KW-1185">Reference proteome</keyword>
<proteinExistence type="predicted"/>
<dbReference type="Proteomes" id="UP000187209">
    <property type="component" value="Unassembled WGS sequence"/>
</dbReference>
<organism evidence="2 3">
    <name type="scientific">Stentor coeruleus</name>
    <dbReference type="NCBI Taxonomy" id="5963"/>
    <lineage>
        <taxon>Eukaryota</taxon>
        <taxon>Sar</taxon>
        <taxon>Alveolata</taxon>
        <taxon>Ciliophora</taxon>
        <taxon>Postciliodesmatophora</taxon>
        <taxon>Heterotrichea</taxon>
        <taxon>Heterotrichida</taxon>
        <taxon>Stentoridae</taxon>
        <taxon>Stentor</taxon>
    </lineage>
</organism>
<gene>
    <name evidence="2" type="ORF">SteCoe_30992</name>
</gene>
<dbReference type="OrthoDB" id="186791at2759"/>
<name>A0A1R2B2L6_9CILI</name>
<dbReference type="EMBL" id="MPUH01001041">
    <property type="protein sequence ID" value="OMJ70925.1"/>
    <property type="molecule type" value="Genomic_DNA"/>
</dbReference>
<evidence type="ECO:0000313" key="2">
    <source>
        <dbReference type="EMBL" id="OMJ70925.1"/>
    </source>
</evidence>
<evidence type="ECO:0000313" key="3">
    <source>
        <dbReference type="Proteomes" id="UP000187209"/>
    </source>
</evidence>
<accession>A0A1R2B2L6</accession>